<evidence type="ECO:0000256" key="4">
    <source>
        <dbReference type="SAM" id="MobiDB-lite"/>
    </source>
</evidence>
<name>A0A5C2RXC5_9APHY</name>
<dbReference type="InterPro" id="IPR010754">
    <property type="entry name" value="OPA3-like"/>
</dbReference>
<accession>A0A5C2RXC5</accession>
<organism evidence="5 6">
    <name type="scientific">Lentinus tigrinus ALCF2SS1-6</name>
    <dbReference type="NCBI Taxonomy" id="1328759"/>
    <lineage>
        <taxon>Eukaryota</taxon>
        <taxon>Fungi</taxon>
        <taxon>Dikarya</taxon>
        <taxon>Basidiomycota</taxon>
        <taxon>Agaricomycotina</taxon>
        <taxon>Agaricomycetes</taxon>
        <taxon>Polyporales</taxon>
        <taxon>Polyporaceae</taxon>
        <taxon>Lentinus</taxon>
    </lineage>
</organism>
<dbReference type="GO" id="GO:0019216">
    <property type="term" value="P:regulation of lipid metabolic process"/>
    <property type="evidence" value="ECO:0007669"/>
    <property type="project" value="TreeGrafter"/>
</dbReference>
<dbReference type="OrthoDB" id="2129069at2759"/>
<evidence type="ECO:0000256" key="2">
    <source>
        <dbReference type="ARBA" id="ARBA00023054"/>
    </source>
</evidence>
<dbReference type="GO" id="GO:0005739">
    <property type="term" value="C:mitochondrion"/>
    <property type="evidence" value="ECO:0007669"/>
    <property type="project" value="TreeGrafter"/>
</dbReference>
<evidence type="ECO:0000256" key="1">
    <source>
        <dbReference type="ARBA" id="ARBA00007584"/>
    </source>
</evidence>
<protein>
    <submittedName>
        <fullName evidence="5">OPA3-domain-containing protein</fullName>
    </submittedName>
</protein>
<evidence type="ECO:0000313" key="5">
    <source>
        <dbReference type="EMBL" id="RPD55701.1"/>
    </source>
</evidence>
<keyword evidence="2 3" id="KW-0175">Coiled coil</keyword>
<dbReference type="Pfam" id="PF07047">
    <property type="entry name" value="OPA3"/>
    <property type="match status" value="1"/>
</dbReference>
<feature type="region of interest" description="Disordered" evidence="4">
    <location>
        <begin position="175"/>
        <end position="214"/>
    </location>
</feature>
<dbReference type="Proteomes" id="UP000313359">
    <property type="component" value="Unassembled WGS sequence"/>
</dbReference>
<dbReference type="AlphaFoldDB" id="A0A5C2RXC5"/>
<keyword evidence="6" id="KW-1185">Reference proteome</keyword>
<evidence type="ECO:0000313" key="6">
    <source>
        <dbReference type="Proteomes" id="UP000313359"/>
    </source>
</evidence>
<dbReference type="PANTHER" id="PTHR12499:SF0">
    <property type="entry name" value="OPTIC ATROPHY 3 PROTEIN"/>
    <property type="match status" value="1"/>
</dbReference>
<dbReference type="PANTHER" id="PTHR12499">
    <property type="entry name" value="OPTIC ATROPHY 3 PROTEIN OPA3"/>
    <property type="match status" value="1"/>
</dbReference>
<feature type="coiled-coil region" evidence="3">
    <location>
        <begin position="106"/>
        <end position="133"/>
    </location>
</feature>
<sequence>MATAKIASLLIRTLAKPISNQIKVQAKQHEKFRSICVGLAQRMYQTEVRMRTNLLGEPAKHVRPLSETKAIENGANALAEGFLFTVAAGLILGETWRSSRNTTKRRDAVDDQLDELKQSVEGLTRRLDTMAREHEERMTEESMRHDELARILQRVVEIGLRGGWAEFEGTPVPLPFIDLTKKPPNPPSYPLDSSSGSQDASSPPTDPPATTASA</sequence>
<dbReference type="EMBL" id="ML122293">
    <property type="protein sequence ID" value="RPD55701.1"/>
    <property type="molecule type" value="Genomic_DNA"/>
</dbReference>
<comment type="similarity">
    <text evidence="1">Belongs to the OPA3 family.</text>
</comment>
<proteinExistence type="inferred from homology"/>
<reference evidence="5" key="1">
    <citation type="journal article" date="2018" name="Genome Biol. Evol.">
        <title>Genomics and development of Lentinus tigrinus, a white-rot wood-decaying mushroom with dimorphic fruiting bodies.</title>
        <authorList>
            <person name="Wu B."/>
            <person name="Xu Z."/>
            <person name="Knudson A."/>
            <person name="Carlson A."/>
            <person name="Chen N."/>
            <person name="Kovaka S."/>
            <person name="LaButti K."/>
            <person name="Lipzen A."/>
            <person name="Pennachio C."/>
            <person name="Riley R."/>
            <person name="Schakwitz W."/>
            <person name="Umezawa K."/>
            <person name="Ohm R.A."/>
            <person name="Grigoriev I.V."/>
            <person name="Nagy L.G."/>
            <person name="Gibbons J."/>
            <person name="Hibbett D."/>
        </authorList>
    </citation>
    <scope>NUCLEOTIDE SEQUENCE [LARGE SCALE GENOMIC DNA]</scope>
    <source>
        <strain evidence="5">ALCF2SS1-6</strain>
    </source>
</reference>
<gene>
    <name evidence="5" type="ORF">L227DRAFT_509548</name>
</gene>
<dbReference type="STRING" id="1328759.A0A5C2RXC5"/>
<feature type="compositionally biased region" description="Low complexity" evidence="4">
    <location>
        <begin position="193"/>
        <end position="214"/>
    </location>
</feature>
<evidence type="ECO:0000256" key="3">
    <source>
        <dbReference type="SAM" id="Coils"/>
    </source>
</evidence>